<evidence type="ECO:0000313" key="6">
    <source>
        <dbReference type="Proteomes" id="UP000238274"/>
    </source>
</evidence>
<dbReference type="SMR" id="A0A2S4WP58"/>
<dbReference type="SUPFAM" id="SSF53335">
    <property type="entry name" value="S-adenosyl-L-methionine-dependent methyltransferases"/>
    <property type="match status" value="1"/>
</dbReference>
<name>A0A2S4WP58_9BASI</name>
<gene>
    <name evidence="5" type="ORF">PSHT_00084</name>
</gene>
<reference evidence="6" key="2">
    <citation type="journal article" date="2018" name="BMC Genomics">
        <title>Genomic insights into host adaptation between the wheat stripe rust pathogen (Puccinia striiformis f. sp. tritici) and the barley stripe rust pathogen (Puccinia striiformis f. sp. hordei).</title>
        <authorList>
            <person name="Xia C."/>
            <person name="Wang M."/>
            <person name="Yin C."/>
            <person name="Cornejo O.E."/>
            <person name="Hulbert S.H."/>
            <person name="Chen X."/>
        </authorList>
    </citation>
    <scope>NUCLEOTIDE SEQUENCE [LARGE SCALE GENOMIC DNA]</scope>
    <source>
        <strain evidence="6">93TX-2</strain>
    </source>
</reference>
<sequence>MVLDVRPRVLMQQDNELYGTIDYWNSRYAEEREEDRFEWFKSYDELSKLIDNYLSKDARICMLGCGNSSRRKISEKKNSFFFLCLSKDMYDAGFHKITNIDFSQILIDRMRSQHTENCPEMTWIQGDVRHLPFADSSFDAAIDKGTMDALMCAKGDVWDPPKEVVENCKMEVDEVARILKPGGIFLYITFGQPHFRKPHLQRPGIWSVEVIELGDMFHYYFYVMRKNIDPHP</sequence>
<comment type="caution">
    <text evidence="5">The sequence shown here is derived from an EMBL/GenBank/DDBJ whole genome shotgun (WGS) entry which is preliminary data.</text>
</comment>
<comment type="similarity">
    <text evidence="1">Belongs to the methyltransferase superfamily.</text>
</comment>
<dbReference type="Pfam" id="PF08241">
    <property type="entry name" value="Methyltransf_11"/>
    <property type="match status" value="1"/>
</dbReference>
<dbReference type="AlphaFoldDB" id="A0A2S4WP58"/>
<organism evidence="5 6">
    <name type="scientific">Puccinia striiformis</name>
    <dbReference type="NCBI Taxonomy" id="27350"/>
    <lineage>
        <taxon>Eukaryota</taxon>
        <taxon>Fungi</taxon>
        <taxon>Dikarya</taxon>
        <taxon>Basidiomycota</taxon>
        <taxon>Pucciniomycotina</taxon>
        <taxon>Pucciniomycetes</taxon>
        <taxon>Pucciniales</taxon>
        <taxon>Pucciniaceae</taxon>
        <taxon>Puccinia</taxon>
    </lineage>
</organism>
<evidence type="ECO:0000256" key="2">
    <source>
        <dbReference type="ARBA" id="ARBA00022603"/>
    </source>
</evidence>
<dbReference type="EMBL" id="PKSM01000001">
    <property type="protein sequence ID" value="POW23545.1"/>
    <property type="molecule type" value="Genomic_DNA"/>
</dbReference>
<dbReference type="InterPro" id="IPR051419">
    <property type="entry name" value="Lys/N-term_MeTrsfase_sf"/>
</dbReference>
<accession>A0A2S4WP58</accession>
<feature type="domain" description="Methyltransferase type 11" evidence="4">
    <location>
        <begin position="88"/>
        <end position="186"/>
    </location>
</feature>
<reference evidence="6" key="3">
    <citation type="journal article" date="2018" name="Mol. Plant Microbe Interact.">
        <title>Genome sequence resources for the wheat stripe rust pathogen (Puccinia striiformis f. sp. tritici) and the barley stripe rust pathogen (Puccinia striiformis f. sp. hordei).</title>
        <authorList>
            <person name="Xia C."/>
            <person name="Wang M."/>
            <person name="Yin C."/>
            <person name="Cornejo O.E."/>
            <person name="Hulbert S.H."/>
            <person name="Chen X."/>
        </authorList>
    </citation>
    <scope>NUCLEOTIDE SEQUENCE [LARGE SCALE GENOMIC DNA]</scope>
    <source>
        <strain evidence="6">93TX-2</strain>
    </source>
</reference>
<reference evidence="5 6" key="1">
    <citation type="submission" date="2017-12" db="EMBL/GenBank/DDBJ databases">
        <title>Gene loss provides genomic basis for host adaptation in cereal stripe rust fungi.</title>
        <authorList>
            <person name="Xia C."/>
        </authorList>
    </citation>
    <scope>NUCLEOTIDE SEQUENCE [LARGE SCALE GENOMIC DNA]</scope>
    <source>
        <strain evidence="5 6">93TX-2</strain>
    </source>
</reference>
<dbReference type="OrthoDB" id="411785at2759"/>
<evidence type="ECO:0000256" key="3">
    <source>
        <dbReference type="ARBA" id="ARBA00022679"/>
    </source>
</evidence>
<dbReference type="PANTHER" id="PTHR12176:SF80">
    <property type="entry name" value="EEF1A LYSINE METHYLTRANSFERASE 4"/>
    <property type="match status" value="1"/>
</dbReference>
<dbReference type="CDD" id="cd02440">
    <property type="entry name" value="AdoMet_MTases"/>
    <property type="match status" value="1"/>
</dbReference>
<dbReference type="Proteomes" id="UP000238274">
    <property type="component" value="Unassembled WGS sequence"/>
</dbReference>
<dbReference type="Gene3D" id="3.40.50.150">
    <property type="entry name" value="Vaccinia Virus protein VP39"/>
    <property type="match status" value="1"/>
</dbReference>
<dbReference type="InterPro" id="IPR013216">
    <property type="entry name" value="Methyltransf_11"/>
</dbReference>
<keyword evidence="3" id="KW-0808">Transferase</keyword>
<dbReference type="VEuPathDB" id="FungiDB:PSHT_00084"/>
<dbReference type="VEuPathDB" id="FungiDB:PSTT_02664"/>
<dbReference type="InterPro" id="IPR029063">
    <property type="entry name" value="SAM-dependent_MTases_sf"/>
</dbReference>
<dbReference type="GO" id="GO:0008757">
    <property type="term" value="F:S-adenosylmethionine-dependent methyltransferase activity"/>
    <property type="evidence" value="ECO:0007669"/>
    <property type="project" value="InterPro"/>
</dbReference>
<keyword evidence="6" id="KW-1185">Reference proteome</keyword>
<proteinExistence type="inferred from homology"/>
<evidence type="ECO:0000313" key="5">
    <source>
        <dbReference type="EMBL" id="POW23545.1"/>
    </source>
</evidence>
<evidence type="ECO:0000256" key="1">
    <source>
        <dbReference type="ARBA" id="ARBA00008361"/>
    </source>
</evidence>
<keyword evidence="2" id="KW-0489">Methyltransferase</keyword>
<protein>
    <recommendedName>
        <fullName evidence="4">Methyltransferase type 11 domain-containing protein</fullName>
    </recommendedName>
</protein>
<dbReference type="GO" id="GO:0032259">
    <property type="term" value="P:methylation"/>
    <property type="evidence" value="ECO:0007669"/>
    <property type="project" value="UniProtKB-KW"/>
</dbReference>
<dbReference type="PANTHER" id="PTHR12176">
    <property type="entry name" value="SAM-DEPENDENT METHYLTRANSFERASE SUPERFAMILY PROTEIN"/>
    <property type="match status" value="1"/>
</dbReference>
<evidence type="ECO:0000259" key="4">
    <source>
        <dbReference type="Pfam" id="PF08241"/>
    </source>
</evidence>